<dbReference type="GO" id="GO:0016740">
    <property type="term" value="F:transferase activity"/>
    <property type="evidence" value="ECO:0007669"/>
    <property type="project" value="UniProtKB-KW"/>
</dbReference>
<dbReference type="HAMAP" id="MF_00120">
    <property type="entry name" value="GatA"/>
    <property type="match status" value="1"/>
</dbReference>
<feature type="domain" description="Amidase" evidence="7">
    <location>
        <begin position="26"/>
        <end position="476"/>
    </location>
</feature>
<keyword evidence="8" id="KW-0808">Transferase</keyword>
<feature type="active site" description="Charge relay system" evidence="6">
    <location>
        <position position="156"/>
    </location>
</feature>
<dbReference type="GO" id="GO:0006412">
    <property type="term" value="P:translation"/>
    <property type="evidence" value="ECO:0007669"/>
    <property type="project" value="UniProtKB-UniRule"/>
</dbReference>
<accession>A0A1X6XKI0</accession>
<evidence type="ECO:0000313" key="8">
    <source>
        <dbReference type="EMBL" id="SLM99017.1"/>
    </source>
</evidence>
<comment type="function">
    <text evidence="5 6">Allows the formation of correctly charged Gln-tRNA(Gln) through the transamidation of misacylated Glu-tRNA(Gln) in organisms which lack glutaminyl-tRNA synthetase. The reaction takes place in the presence of glutamine and ATP through an activated gamma-phospho-Glu-tRNA(Gln).</text>
</comment>
<keyword evidence="9" id="KW-1185">Reference proteome</keyword>
<evidence type="ECO:0000256" key="2">
    <source>
        <dbReference type="ARBA" id="ARBA00022741"/>
    </source>
</evidence>
<dbReference type="InterPro" id="IPR000120">
    <property type="entry name" value="Amidase"/>
</dbReference>
<comment type="subunit">
    <text evidence="6">Heterotrimer of A, B and C subunits.</text>
</comment>
<protein>
    <recommendedName>
        <fullName evidence="6">Glutamyl-tRNA(Gln) amidotransferase subunit A</fullName>
        <shortName evidence="6">Glu-ADT subunit A</shortName>
        <ecNumber evidence="6">6.3.5.7</ecNumber>
    </recommendedName>
</protein>
<evidence type="ECO:0000313" key="9">
    <source>
        <dbReference type="Proteomes" id="UP000196581"/>
    </source>
</evidence>
<keyword evidence="4 6" id="KW-0648">Protein biosynthesis</keyword>
<organism evidence="8 9">
    <name type="scientific">Brevibacterium yomogidense</name>
    <dbReference type="NCBI Taxonomy" id="946573"/>
    <lineage>
        <taxon>Bacteria</taxon>
        <taxon>Bacillati</taxon>
        <taxon>Actinomycetota</taxon>
        <taxon>Actinomycetes</taxon>
        <taxon>Micrococcales</taxon>
        <taxon>Brevibacteriaceae</taxon>
        <taxon>Brevibacterium</taxon>
    </lineage>
</organism>
<dbReference type="Pfam" id="PF01425">
    <property type="entry name" value="Amidase"/>
    <property type="match status" value="1"/>
</dbReference>
<evidence type="ECO:0000256" key="4">
    <source>
        <dbReference type="ARBA" id="ARBA00022917"/>
    </source>
</evidence>
<dbReference type="SUPFAM" id="SSF75304">
    <property type="entry name" value="Amidase signature (AS) enzymes"/>
    <property type="match status" value="1"/>
</dbReference>
<evidence type="ECO:0000259" key="7">
    <source>
        <dbReference type="Pfam" id="PF01425"/>
    </source>
</evidence>
<evidence type="ECO:0000256" key="6">
    <source>
        <dbReference type="HAMAP-Rule" id="MF_00120"/>
    </source>
</evidence>
<name>A0A1X6XKI0_9MICO</name>
<dbReference type="NCBIfam" id="TIGR00132">
    <property type="entry name" value="gatA"/>
    <property type="match status" value="1"/>
</dbReference>
<dbReference type="InterPro" id="IPR004412">
    <property type="entry name" value="GatA"/>
</dbReference>
<dbReference type="InterPro" id="IPR023631">
    <property type="entry name" value="Amidase_dom"/>
</dbReference>
<dbReference type="AlphaFoldDB" id="A0A1X6XKI0"/>
<dbReference type="InterPro" id="IPR036928">
    <property type="entry name" value="AS_sf"/>
</dbReference>
<dbReference type="EMBL" id="FWFF01000017">
    <property type="protein sequence ID" value="SLM99017.1"/>
    <property type="molecule type" value="Genomic_DNA"/>
</dbReference>
<dbReference type="GO" id="GO:0005524">
    <property type="term" value="F:ATP binding"/>
    <property type="evidence" value="ECO:0007669"/>
    <property type="project" value="UniProtKB-KW"/>
</dbReference>
<dbReference type="GO" id="GO:0030956">
    <property type="term" value="C:glutamyl-tRNA(Gln) amidotransferase complex"/>
    <property type="evidence" value="ECO:0007669"/>
    <property type="project" value="InterPro"/>
</dbReference>
<dbReference type="PANTHER" id="PTHR11895">
    <property type="entry name" value="TRANSAMIDASE"/>
    <property type="match status" value="1"/>
</dbReference>
<proteinExistence type="inferred from homology"/>
<feature type="active site" description="Charge relay system" evidence="6">
    <location>
        <position position="81"/>
    </location>
</feature>
<reference evidence="9" key="1">
    <citation type="submission" date="2017-02" db="EMBL/GenBank/DDBJ databases">
        <authorList>
            <person name="Dridi B."/>
        </authorList>
    </citation>
    <scope>NUCLEOTIDE SEQUENCE [LARGE SCALE GENOMIC DNA]</scope>
    <source>
        <strain evidence="9">B Co 03.10</strain>
    </source>
</reference>
<feature type="active site" description="Acyl-ester intermediate" evidence="6">
    <location>
        <position position="180"/>
    </location>
</feature>
<evidence type="ECO:0000256" key="5">
    <source>
        <dbReference type="ARBA" id="ARBA00025295"/>
    </source>
</evidence>
<keyword evidence="2 6" id="KW-0547">Nucleotide-binding</keyword>
<evidence type="ECO:0000256" key="3">
    <source>
        <dbReference type="ARBA" id="ARBA00022840"/>
    </source>
</evidence>
<comment type="catalytic activity">
    <reaction evidence="6">
        <text>L-glutamyl-tRNA(Gln) + L-glutamine + ATP + H2O = L-glutaminyl-tRNA(Gln) + L-glutamate + ADP + phosphate + H(+)</text>
        <dbReference type="Rhea" id="RHEA:17521"/>
        <dbReference type="Rhea" id="RHEA-COMP:9681"/>
        <dbReference type="Rhea" id="RHEA-COMP:9684"/>
        <dbReference type="ChEBI" id="CHEBI:15377"/>
        <dbReference type="ChEBI" id="CHEBI:15378"/>
        <dbReference type="ChEBI" id="CHEBI:29985"/>
        <dbReference type="ChEBI" id="CHEBI:30616"/>
        <dbReference type="ChEBI" id="CHEBI:43474"/>
        <dbReference type="ChEBI" id="CHEBI:58359"/>
        <dbReference type="ChEBI" id="CHEBI:78520"/>
        <dbReference type="ChEBI" id="CHEBI:78521"/>
        <dbReference type="ChEBI" id="CHEBI:456216"/>
        <dbReference type="EC" id="6.3.5.7"/>
    </reaction>
</comment>
<evidence type="ECO:0000256" key="1">
    <source>
        <dbReference type="ARBA" id="ARBA00022598"/>
    </source>
</evidence>
<dbReference type="Gene3D" id="3.90.1300.10">
    <property type="entry name" value="Amidase signature (AS) domain"/>
    <property type="match status" value="1"/>
</dbReference>
<dbReference type="Proteomes" id="UP000196581">
    <property type="component" value="Unassembled WGS sequence"/>
</dbReference>
<keyword evidence="1 6" id="KW-0436">Ligase</keyword>
<keyword evidence="3 6" id="KW-0067">ATP-binding</keyword>
<dbReference type="EC" id="6.3.5.7" evidence="6"/>
<sequence>MSQDLTRLTAAQLADGMRAGEYTSTDVTRAHLDRIEATDDVIGSFISVTPDAALATAADVDRRRAAGEDLHPFAGVPVSLKDVVVTAGIRTTAGSKMLEDWVPPYDSTVYAKIKDAGLPVLGKTNMDEFAMGSTTEHSAFGPTRNPWDTTTVPGGSSGGAATSAAAYQAPLAVGTDTGGSVRQPAAFTGTVGVKPTYGSVSRYGIVAMASSLDQVGPLGRTVADAAALHQLLAGHDPRDSTSLSDAVPDFLAAVQAGARDGSLKGKRLGTIRQLSADDYDDGVRAAFTQALELAQQAGAEIVEVDMPSLRYALDAYYLIMPSEASSNLARYDGMRFGLRVEPESGPVTAETVMSATRAAGFGAEVKRRILLGTYALSAGYYDAYYGSAQKVRTLVQRDLAAAFEKADVLVSPTAPTTALPFGMESDDDPMALYLGDAATIPANLAGIPGMSLPAGLANGMPVGFQLLAPAREDARLYEVGSAIEALVTDAAGAPVWAGVPTDYAAESATTSA</sequence>
<comment type="similarity">
    <text evidence="6">Belongs to the amidase family. GatA subfamily.</text>
</comment>
<dbReference type="GO" id="GO:0050567">
    <property type="term" value="F:glutaminyl-tRNA synthase (glutamine-hydrolyzing) activity"/>
    <property type="evidence" value="ECO:0007669"/>
    <property type="project" value="UniProtKB-UniRule"/>
</dbReference>
<dbReference type="RefSeq" id="WP_087007803.1">
    <property type="nucleotide sequence ID" value="NZ_FWFF01000017.1"/>
</dbReference>
<gene>
    <name evidence="6" type="primary">gatA</name>
    <name evidence="8" type="ORF">FM105_10115</name>
</gene>
<dbReference type="PANTHER" id="PTHR11895:SF151">
    <property type="entry name" value="GLUTAMYL-TRNA(GLN) AMIDOTRANSFERASE SUBUNIT A"/>
    <property type="match status" value="1"/>
</dbReference>